<organism evidence="1 2">
    <name type="scientific">Fundicoccus culcitae</name>
    <dbReference type="NCBI Taxonomy" id="2969821"/>
    <lineage>
        <taxon>Bacteria</taxon>
        <taxon>Bacillati</taxon>
        <taxon>Bacillota</taxon>
        <taxon>Bacilli</taxon>
        <taxon>Lactobacillales</taxon>
        <taxon>Aerococcaceae</taxon>
        <taxon>Fundicoccus</taxon>
    </lineage>
</organism>
<reference evidence="1 2" key="1">
    <citation type="submission" date="2022-08" db="EMBL/GenBank/DDBJ databases">
        <title>Aerococcaceae sp. nov isolated from spoiled eye mask.</title>
        <authorList>
            <person name="Zhou G."/>
            <person name="Xie X.-B."/>
            <person name="Shi Q.-S."/>
            <person name="Wang Y.-S."/>
            <person name="Wen X."/>
            <person name="Peng H."/>
            <person name="Yang X.-J."/>
            <person name="Tao H.-B."/>
            <person name="Huang X.-M."/>
        </authorList>
    </citation>
    <scope>NUCLEOTIDE SEQUENCE [LARGE SCALE GENOMIC DNA]</scope>
    <source>
        <strain evidence="2">DM20194951</strain>
    </source>
</reference>
<protein>
    <submittedName>
        <fullName evidence="1">Uncharacterized protein</fullName>
    </submittedName>
</protein>
<name>A0ABY5P996_9LACT</name>
<accession>A0ABY5P996</accession>
<keyword evidence="2" id="KW-1185">Reference proteome</keyword>
<evidence type="ECO:0000313" key="2">
    <source>
        <dbReference type="Proteomes" id="UP001315967"/>
    </source>
</evidence>
<dbReference type="EMBL" id="CP102453">
    <property type="protein sequence ID" value="UUX35161.1"/>
    <property type="molecule type" value="Genomic_DNA"/>
</dbReference>
<sequence length="104" mass="12341">MLGHQVVVLIKHYSIDLSTLTDSNKKKYMLGSRSWYLYLDNQYRNFVIKELEEKSLLPETKYSLIISIEDPDKEKNVYHDTISKLNQLNYIHSPIRTDIHIDVE</sequence>
<proteinExistence type="predicted"/>
<dbReference type="Proteomes" id="UP001315967">
    <property type="component" value="Chromosome"/>
</dbReference>
<gene>
    <name evidence="1" type="ORF">NRE15_05835</name>
</gene>
<evidence type="ECO:0000313" key="1">
    <source>
        <dbReference type="EMBL" id="UUX35161.1"/>
    </source>
</evidence>
<dbReference type="RefSeq" id="WP_313794654.1">
    <property type="nucleotide sequence ID" value="NZ_CP102453.1"/>
</dbReference>